<name>G4U0Q9_SERID</name>
<dbReference type="InParanoid" id="G4U0Q9"/>
<evidence type="ECO:0000313" key="1">
    <source>
        <dbReference type="EMBL" id="CCA77152.1"/>
    </source>
</evidence>
<dbReference type="Proteomes" id="UP000007148">
    <property type="component" value="Unassembled WGS sequence"/>
</dbReference>
<dbReference type="HOGENOM" id="CLU_3429991_0_0_1"/>
<reference evidence="1 2" key="1">
    <citation type="journal article" date="2011" name="PLoS Pathog.">
        <title>Endophytic Life Strategies Decoded by Genome and Transcriptome Analyses of the Mutualistic Root Symbiont Piriformospora indica.</title>
        <authorList>
            <person name="Zuccaro A."/>
            <person name="Lahrmann U."/>
            <person name="Guldener U."/>
            <person name="Langen G."/>
            <person name="Pfiffi S."/>
            <person name="Biedenkopf D."/>
            <person name="Wong P."/>
            <person name="Samans B."/>
            <person name="Grimm C."/>
            <person name="Basiewicz M."/>
            <person name="Murat C."/>
            <person name="Martin F."/>
            <person name="Kogel K.H."/>
        </authorList>
    </citation>
    <scope>NUCLEOTIDE SEQUENCE [LARGE SCALE GENOMIC DNA]</scope>
    <source>
        <strain evidence="1 2">DSM 11827</strain>
    </source>
</reference>
<dbReference type="EMBL" id="CAFZ01001316">
    <property type="protein sequence ID" value="CCA77152.1"/>
    <property type="molecule type" value="Genomic_DNA"/>
</dbReference>
<keyword evidence="2" id="KW-1185">Reference proteome</keyword>
<dbReference type="AlphaFoldDB" id="G4U0Q9"/>
<accession>G4U0Q9</accession>
<organism evidence="1 2">
    <name type="scientific">Serendipita indica (strain DSM 11827)</name>
    <name type="common">Root endophyte fungus</name>
    <name type="synonym">Piriformospora indica</name>
    <dbReference type="NCBI Taxonomy" id="1109443"/>
    <lineage>
        <taxon>Eukaryota</taxon>
        <taxon>Fungi</taxon>
        <taxon>Dikarya</taxon>
        <taxon>Basidiomycota</taxon>
        <taxon>Agaricomycotina</taxon>
        <taxon>Agaricomycetes</taxon>
        <taxon>Sebacinales</taxon>
        <taxon>Serendipitaceae</taxon>
        <taxon>Serendipita</taxon>
    </lineage>
</organism>
<evidence type="ECO:0000313" key="2">
    <source>
        <dbReference type="Proteomes" id="UP000007148"/>
    </source>
</evidence>
<gene>
    <name evidence="1" type="ORF">PIIN_11135</name>
</gene>
<protein>
    <submittedName>
        <fullName evidence="1">Uncharacterized protein</fullName>
    </submittedName>
</protein>
<proteinExistence type="predicted"/>
<sequence length="19" mass="2271">MSFIPNPWTGRESRPRIEP</sequence>
<comment type="caution">
    <text evidence="1">The sequence shown here is derived from an EMBL/GenBank/DDBJ whole genome shotgun (WGS) entry which is preliminary data.</text>
</comment>